<evidence type="ECO:0000256" key="2">
    <source>
        <dbReference type="ARBA" id="ARBA00022670"/>
    </source>
</evidence>
<sequence>MDKLNLTRLASKVLNTPLMILPDKLEVILNVIGERIAVDSVEIKESLGYSAEKMQKKKEAWQSESKDISVVPVYGSLVNRTHGLDAMSGLTTYDSIRNDFRSALESNSKAILLDIDSYGGEAAGVMDLSDDIFQARGQKPIYALANEAAFSAAYAIASAADRIFLPRTGHVGSIGVIAIHRDQSVANEKAGIKYSTIFKGDRKADLSPHAPLSDEGKAILEEEVSEHYALFTQTVARNRGLKVAEVIATQAGMFMGQKAVDRGLADEIVSPSQVTEKILAELQDNDDEEEVIGMSAKETKEPTEKEVRIMNLQELREKHPDLVAAIAGEVETRMTIQFTSDKEAIAQEKESLRQAVLKLEKAEAIRQERDLKAEADNVWANALRDSDIPERLHVKVQKQVSYTKFVKDGILDQTSFTEAVKAEVEDWEARGATDKVMGVGFSSKDVVDSETKAEQRAAQEDDALADELFAKTIGNREEVR</sequence>
<dbReference type="EMBL" id="MT142515">
    <property type="protein sequence ID" value="QJA83668.1"/>
    <property type="molecule type" value="Genomic_DNA"/>
</dbReference>
<proteinExistence type="inferred from homology"/>
<evidence type="ECO:0000256" key="3">
    <source>
        <dbReference type="ARBA" id="ARBA00022801"/>
    </source>
</evidence>
<evidence type="ECO:0000256" key="4">
    <source>
        <dbReference type="ARBA" id="ARBA00022825"/>
    </source>
</evidence>
<dbReference type="PANTHER" id="PTHR33209:SF1">
    <property type="entry name" value="PEPTIDASE S49 DOMAIN-CONTAINING PROTEIN"/>
    <property type="match status" value="1"/>
</dbReference>
<accession>A0A6H1ZKF0</accession>
<evidence type="ECO:0000313" key="6">
    <source>
        <dbReference type="EMBL" id="QJA47911.1"/>
    </source>
</evidence>
<dbReference type="GO" id="GO:0006508">
    <property type="term" value="P:proteolysis"/>
    <property type="evidence" value="ECO:0007669"/>
    <property type="project" value="UniProtKB-KW"/>
</dbReference>
<dbReference type="Gene3D" id="6.20.330.10">
    <property type="match status" value="1"/>
</dbReference>
<dbReference type="GO" id="GO:0008236">
    <property type="term" value="F:serine-type peptidase activity"/>
    <property type="evidence" value="ECO:0007669"/>
    <property type="project" value="UniProtKB-KW"/>
</dbReference>
<dbReference type="SUPFAM" id="SSF52096">
    <property type="entry name" value="ClpP/crotonase"/>
    <property type="match status" value="1"/>
</dbReference>
<evidence type="ECO:0000259" key="5">
    <source>
        <dbReference type="Pfam" id="PF01343"/>
    </source>
</evidence>
<keyword evidence="2" id="KW-0645">Protease</keyword>
<name>A0A6H1ZKF0_9ZZZZ</name>
<dbReference type="InterPro" id="IPR033855">
    <property type="entry name" value="Protein_C"/>
</dbReference>
<keyword evidence="4" id="KW-0720">Serine protease</keyword>
<dbReference type="InterPro" id="IPR002142">
    <property type="entry name" value="Peptidase_S49"/>
</dbReference>
<feature type="domain" description="Peptidase S49" evidence="5">
    <location>
        <begin position="137"/>
        <end position="277"/>
    </location>
</feature>
<dbReference type="PANTHER" id="PTHR33209">
    <property type="entry name" value="PROTEASE 4"/>
    <property type="match status" value="1"/>
</dbReference>
<organism evidence="6">
    <name type="scientific">viral metagenome</name>
    <dbReference type="NCBI Taxonomy" id="1070528"/>
    <lineage>
        <taxon>unclassified sequences</taxon>
        <taxon>metagenomes</taxon>
        <taxon>organismal metagenomes</taxon>
    </lineage>
</organism>
<dbReference type="Pfam" id="PF01343">
    <property type="entry name" value="Peptidase_S49"/>
    <property type="match status" value="1"/>
</dbReference>
<comment type="similarity">
    <text evidence="1">Belongs to the peptidase S49 family.</text>
</comment>
<evidence type="ECO:0000313" key="7">
    <source>
        <dbReference type="EMBL" id="QJA83668.1"/>
    </source>
</evidence>
<dbReference type="InterPro" id="IPR029045">
    <property type="entry name" value="ClpP/crotonase-like_dom_sf"/>
</dbReference>
<reference evidence="6" key="1">
    <citation type="submission" date="2020-03" db="EMBL/GenBank/DDBJ databases">
        <title>The deep terrestrial virosphere.</title>
        <authorList>
            <person name="Holmfeldt K."/>
            <person name="Nilsson E."/>
            <person name="Simone D."/>
            <person name="Lopez-Fernandez M."/>
            <person name="Wu X."/>
            <person name="de Brujin I."/>
            <person name="Lundin D."/>
            <person name="Andersson A."/>
            <person name="Bertilsson S."/>
            <person name="Dopson M."/>
        </authorList>
    </citation>
    <scope>NUCLEOTIDE SEQUENCE</scope>
    <source>
        <strain evidence="7">MM415A00269</strain>
        <strain evidence="6">TM448A00755</strain>
    </source>
</reference>
<dbReference type="CDD" id="cd07022">
    <property type="entry name" value="S49_Sppa_36K_type"/>
    <property type="match status" value="1"/>
</dbReference>
<protein>
    <submittedName>
        <fullName evidence="6">Putative peptidase</fullName>
    </submittedName>
</protein>
<keyword evidence="3" id="KW-0378">Hydrolase</keyword>
<gene>
    <name evidence="7" type="ORF">MM415A00269_0036</name>
    <name evidence="6" type="ORF">TM448A00755_0024</name>
</gene>
<dbReference type="EMBL" id="MT144062">
    <property type="protein sequence ID" value="QJA47911.1"/>
    <property type="molecule type" value="Genomic_DNA"/>
</dbReference>
<evidence type="ECO:0000256" key="1">
    <source>
        <dbReference type="ARBA" id="ARBA00008683"/>
    </source>
</evidence>
<dbReference type="AlphaFoldDB" id="A0A6H1ZKF0"/>
<dbReference type="Gene3D" id="3.90.226.10">
    <property type="entry name" value="2-enoyl-CoA Hydratase, Chain A, domain 1"/>
    <property type="match status" value="1"/>
</dbReference>